<dbReference type="OrthoDB" id="8404680at2"/>
<protein>
    <submittedName>
        <fullName evidence="5">Glycosyltransferase</fullName>
    </submittedName>
</protein>
<proteinExistence type="inferred from homology"/>
<gene>
    <name evidence="5" type="ORF">EYE42_02255</name>
</gene>
<evidence type="ECO:0000256" key="1">
    <source>
        <dbReference type="ARBA" id="ARBA00006739"/>
    </source>
</evidence>
<evidence type="ECO:0000313" key="5">
    <source>
        <dbReference type="EMBL" id="TBN43963.1"/>
    </source>
</evidence>
<dbReference type="CDD" id="cd00761">
    <property type="entry name" value="Glyco_tranf_GTA_type"/>
    <property type="match status" value="1"/>
</dbReference>
<organism evidence="5 6">
    <name type="scientific">Paracoccus subflavus</name>
    <dbReference type="NCBI Taxonomy" id="2528244"/>
    <lineage>
        <taxon>Bacteria</taxon>
        <taxon>Pseudomonadati</taxon>
        <taxon>Pseudomonadota</taxon>
        <taxon>Alphaproteobacteria</taxon>
        <taxon>Rhodobacterales</taxon>
        <taxon>Paracoccaceae</taxon>
        <taxon>Paracoccus</taxon>
    </lineage>
</organism>
<feature type="domain" description="Glycosyltransferase 2-like" evidence="4">
    <location>
        <begin position="25"/>
        <end position="138"/>
    </location>
</feature>
<keyword evidence="6" id="KW-1185">Reference proteome</keyword>
<dbReference type="Gene3D" id="3.90.550.10">
    <property type="entry name" value="Spore Coat Polysaccharide Biosynthesis Protein SpsA, Chain A"/>
    <property type="match status" value="1"/>
</dbReference>
<dbReference type="AlphaFoldDB" id="A0A4Q9G5P9"/>
<evidence type="ECO:0000256" key="3">
    <source>
        <dbReference type="ARBA" id="ARBA00022679"/>
    </source>
</evidence>
<dbReference type="SUPFAM" id="SSF53448">
    <property type="entry name" value="Nucleotide-diphospho-sugar transferases"/>
    <property type="match status" value="1"/>
</dbReference>
<comment type="caution">
    <text evidence="5">The sequence shown here is derived from an EMBL/GenBank/DDBJ whole genome shotgun (WGS) entry which is preliminary data.</text>
</comment>
<comment type="similarity">
    <text evidence="1">Belongs to the glycosyltransferase 2 family.</text>
</comment>
<evidence type="ECO:0000259" key="4">
    <source>
        <dbReference type="Pfam" id="PF00535"/>
    </source>
</evidence>
<dbReference type="RefSeq" id="WP_130989664.1">
    <property type="nucleotide sequence ID" value="NZ_SISK01000001.1"/>
</dbReference>
<evidence type="ECO:0000313" key="6">
    <source>
        <dbReference type="Proteomes" id="UP000293520"/>
    </source>
</evidence>
<dbReference type="Proteomes" id="UP000293520">
    <property type="component" value="Unassembled WGS sequence"/>
</dbReference>
<keyword evidence="2" id="KW-0328">Glycosyltransferase</keyword>
<dbReference type="PANTHER" id="PTHR43179">
    <property type="entry name" value="RHAMNOSYLTRANSFERASE WBBL"/>
    <property type="match status" value="1"/>
</dbReference>
<dbReference type="InterPro" id="IPR029044">
    <property type="entry name" value="Nucleotide-diphossugar_trans"/>
</dbReference>
<dbReference type="InterPro" id="IPR001173">
    <property type="entry name" value="Glyco_trans_2-like"/>
</dbReference>
<dbReference type="PANTHER" id="PTHR43179:SF12">
    <property type="entry name" value="GALACTOFURANOSYLTRANSFERASE GLFT2"/>
    <property type="match status" value="1"/>
</dbReference>
<sequence length="369" mass="41095">MSFSDSSLTPPPDADATASLSWALCVATLDRIDMLEHCVTCAMAQTRAPHQIVIVDASSDWQANRERIRVLVGDRVPLVYLPAPERSLTVQRNTAIAACNADICMLIDDDSLMHADCAEIIMRIYEADTKAMILGIAGGDGPSPLSLDDVAQKEGSAASGRARAIAGSHIGMFLWKHLFLMNRAATFVSYEGPFGSPVPDWAAAQGLDLRPTIQLPGCRMTVRRSALLREPFESAFRSYCPGEDFDISYRLSRIGMICTAPAARIYHHEVAASRIRREQELVLSICNAAYLLRKHSPDLDRDRRRWALLMSRRLLAELLKDGLSRRWGFPQLRAARRAMAISRKIMTFPDKAQLAGWYIAVQQDILKQR</sequence>
<reference evidence="5 6" key="1">
    <citation type="submission" date="2019-02" db="EMBL/GenBank/DDBJ databases">
        <title>Paracoccus subflavus sp. nov., isolated from marine sediment of the Pacific Ocean.</title>
        <authorList>
            <person name="Zhang G."/>
        </authorList>
    </citation>
    <scope>NUCLEOTIDE SEQUENCE [LARGE SCALE GENOMIC DNA]</scope>
    <source>
        <strain evidence="5 6">GY0581</strain>
    </source>
</reference>
<name>A0A4Q9G5P9_9RHOB</name>
<accession>A0A4Q9G5P9</accession>
<dbReference type="GO" id="GO:0016757">
    <property type="term" value="F:glycosyltransferase activity"/>
    <property type="evidence" value="ECO:0007669"/>
    <property type="project" value="UniProtKB-KW"/>
</dbReference>
<dbReference type="EMBL" id="SISK01000001">
    <property type="protein sequence ID" value="TBN43963.1"/>
    <property type="molecule type" value="Genomic_DNA"/>
</dbReference>
<evidence type="ECO:0000256" key="2">
    <source>
        <dbReference type="ARBA" id="ARBA00022676"/>
    </source>
</evidence>
<dbReference type="Pfam" id="PF00535">
    <property type="entry name" value="Glycos_transf_2"/>
    <property type="match status" value="1"/>
</dbReference>
<keyword evidence="3 5" id="KW-0808">Transferase</keyword>